<accession>A0A4C1VXU5</accession>
<gene>
    <name evidence="2" type="ORF">EVAR_23382_1</name>
</gene>
<feature type="region of interest" description="Disordered" evidence="1">
    <location>
        <begin position="119"/>
        <end position="138"/>
    </location>
</feature>
<protein>
    <submittedName>
        <fullName evidence="2">Uncharacterized protein</fullName>
    </submittedName>
</protein>
<reference evidence="2 3" key="1">
    <citation type="journal article" date="2019" name="Commun. Biol.">
        <title>The bagworm genome reveals a unique fibroin gene that provides high tensile strength.</title>
        <authorList>
            <person name="Kono N."/>
            <person name="Nakamura H."/>
            <person name="Ohtoshi R."/>
            <person name="Tomita M."/>
            <person name="Numata K."/>
            <person name="Arakawa K."/>
        </authorList>
    </citation>
    <scope>NUCLEOTIDE SEQUENCE [LARGE SCALE GENOMIC DNA]</scope>
</reference>
<evidence type="ECO:0000256" key="1">
    <source>
        <dbReference type="SAM" id="MobiDB-lite"/>
    </source>
</evidence>
<evidence type="ECO:0000313" key="2">
    <source>
        <dbReference type="EMBL" id="GBP42744.1"/>
    </source>
</evidence>
<comment type="caution">
    <text evidence="2">The sequence shown here is derived from an EMBL/GenBank/DDBJ whole genome shotgun (WGS) entry which is preliminary data.</text>
</comment>
<feature type="compositionally biased region" description="Gly residues" evidence="1">
    <location>
        <begin position="129"/>
        <end position="138"/>
    </location>
</feature>
<evidence type="ECO:0000313" key="3">
    <source>
        <dbReference type="Proteomes" id="UP000299102"/>
    </source>
</evidence>
<sequence>MRVRRALATRRSARAVAVATWCLRSHAPATARLTSTTLATWSWSLAFRSLAILFLGCSRVPYPTSDFAPTSSQRNSNYRFSIVVSSPPKKTKQNGAPAARALFGSLRLPPAFFRPSRNEDVIIPPPPSSGGGLKRAML</sequence>
<dbReference type="EMBL" id="BGZK01000423">
    <property type="protein sequence ID" value="GBP42744.1"/>
    <property type="molecule type" value="Genomic_DNA"/>
</dbReference>
<proteinExistence type="predicted"/>
<organism evidence="2 3">
    <name type="scientific">Eumeta variegata</name>
    <name type="common">Bagworm moth</name>
    <name type="synonym">Eumeta japonica</name>
    <dbReference type="NCBI Taxonomy" id="151549"/>
    <lineage>
        <taxon>Eukaryota</taxon>
        <taxon>Metazoa</taxon>
        <taxon>Ecdysozoa</taxon>
        <taxon>Arthropoda</taxon>
        <taxon>Hexapoda</taxon>
        <taxon>Insecta</taxon>
        <taxon>Pterygota</taxon>
        <taxon>Neoptera</taxon>
        <taxon>Endopterygota</taxon>
        <taxon>Lepidoptera</taxon>
        <taxon>Glossata</taxon>
        <taxon>Ditrysia</taxon>
        <taxon>Tineoidea</taxon>
        <taxon>Psychidae</taxon>
        <taxon>Oiketicinae</taxon>
        <taxon>Eumeta</taxon>
    </lineage>
</organism>
<keyword evidence="3" id="KW-1185">Reference proteome</keyword>
<name>A0A4C1VXU5_EUMVA</name>
<dbReference type="Proteomes" id="UP000299102">
    <property type="component" value="Unassembled WGS sequence"/>
</dbReference>
<dbReference type="AlphaFoldDB" id="A0A4C1VXU5"/>